<keyword evidence="1" id="KW-0472">Membrane</keyword>
<feature type="transmembrane region" description="Helical" evidence="1">
    <location>
        <begin position="47"/>
        <end position="68"/>
    </location>
</feature>
<keyword evidence="1" id="KW-1133">Transmembrane helix</keyword>
<organism evidence="2 3">
    <name type="scientific">Dentipellis fragilis</name>
    <dbReference type="NCBI Taxonomy" id="205917"/>
    <lineage>
        <taxon>Eukaryota</taxon>
        <taxon>Fungi</taxon>
        <taxon>Dikarya</taxon>
        <taxon>Basidiomycota</taxon>
        <taxon>Agaricomycotina</taxon>
        <taxon>Agaricomycetes</taxon>
        <taxon>Russulales</taxon>
        <taxon>Hericiaceae</taxon>
        <taxon>Dentipellis</taxon>
    </lineage>
</organism>
<evidence type="ECO:0000313" key="3">
    <source>
        <dbReference type="Proteomes" id="UP000298327"/>
    </source>
</evidence>
<keyword evidence="1" id="KW-0812">Transmembrane</keyword>
<gene>
    <name evidence="2" type="ORF">EVG20_g1891</name>
</gene>
<dbReference type="EMBL" id="SEOQ01000066">
    <property type="protein sequence ID" value="TFY71119.1"/>
    <property type="molecule type" value="Genomic_DNA"/>
</dbReference>
<sequence length="361" mass="39613">MMLALDKAVLAALFAEGVMYGMCMIMGIITALLFLRGGAEGGVMHKRLLSALLLMLVLATAHITIAGIRAFQGFIIYADKYPGGPSEYFAVIGNHVFIAKMIILVLQTVLGDSVNVSYLYFRMDGFIQPQLALQIWRCYVVFGRKKAVIALPLLLMVAGFACACMIWKTQEHAPTDSSVFGLPSPWIKSFHTIMLVTVLYCNCAIAWKIYSSGNLKTSLNNLFPVLLAIIETGVIYTSSLVAFIATYFAESNGQYITVDLIAPLVPIIFCLLILRVNFYRADYITPELSTVLPQVTEDCSQISWRGVHHALELKTEANSSSVPPLLTPVQSVSFRIHSAGTTYLTAEAGSSGWQKETSEVK</sequence>
<feature type="transmembrane region" description="Helical" evidence="1">
    <location>
        <begin position="12"/>
        <end position="35"/>
    </location>
</feature>
<feature type="transmembrane region" description="Helical" evidence="1">
    <location>
        <begin position="255"/>
        <end position="274"/>
    </location>
</feature>
<keyword evidence="3" id="KW-1185">Reference proteome</keyword>
<dbReference type="Proteomes" id="UP000298327">
    <property type="component" value="Unassembled WGS sequence"/>
</dbReference>
<dbReference type="AlphaFoldDB" id="A0A4Y9ZCI5"/>
<reference evidence="2 3" key="1">
    <citation type="submission" date="2019-02" db="EMBL/GenBank/DDBJ databases">
        <title>Genome sequencing of the rare red list fungi Dentipellis fragilis.</title>
        <authorList>
            <person name="Buettner E."/>
            <person name="Kellner H."/>
        </authorList>
    </citation>
    <scope>NUCLEOTIDE SEQUENCE [LARGE SCALE GENOMIC DNA]</scope>
    <source>
        <strain evidence="2 3">DSM 105465</strain>
    </source>
</reference>
<proteinExistence type="predicted"/>
<protein>
    <submittedName>
        <fullName evidence="2">Uncharacterized protein</fullName>
    </submittedName>
</protein>
<feature type="transmembrane region" description="Helical" evidence="1">
    <location>
        <begin position="189"/>
        <end position="210"/>
    </location>
</feature>
<feature type="transmembrane region" description="Helical" evidence="1">
    <location>
        <begin position="222"/>
        <end position="249"/>
    </location>
</feature>
<name>A0A4Y9ZCI5_9AGAM</name>
<feature type="transmembrane region" description="Helical" evidence="1">
    <location>
        <begin position="88"/>
        <end position="110"/>
    </location>
</feature>
<evidence type="ECO:0000313" key="2">
    <source>
        <dbReference type="EMBL" id="TFY71119.1"/>
    </source>
</evidence>
<dbReference type="OrthoDB" id="3357408at2759"/>
<comment type="caution">
    <text evidence="2">The sequence shown here is derived from an EMBL/GenBank/DDBJ whole genome shotgun (WGS) entry which is preliminary data.</text>
</comment>
<dbReference type="STRING" id="205917.A0A4Y9ZCI5"/>
<evidence type="ECO:0000256" key="1">
    <source>
        <dbReference type="SAM" id="Phobius"/>
    </source>
</evidence>
<feature type="transmembrane region" description="Helical" evidence="1">
    <location>
        <begin position="147"/>
        <end position="169"/>
    </location>
</feature>
<accession>A0A4Y9ZCI5</accession>